<proteinExistence type="predicted"/>
<evidence type="ECO:0000256" key="1">
    <source>
        <dbReference type="SAM" id="Phobius"/>
    </source>
</evidence>
<organism evidence="3 4">
    <name type="scientific">Pseudoalteromonas xiamenensis</name>
    <dbReference type="NCBI Taxonomy" id="882626"/>
    <lineage>
        <taxon>Bacteria</taxon>
        <taxon>Pseudomonadati</taxon>
        <taxon>Pseudomonadota</taxon>
        <taxon>Gammaproteobacteria</taxon>
        <taxon>Alteromonadales</taxon>
        <taxon>Pseudoalteromonadaceae</taxon>
        <taxon>Pseudoalteromonas</taxon>
    </lineage>
</organism>
<name>A0A975HM26_9GAMM</name>
<dbReference type="PANTHER" id="PTHR30441">
    <property type="entry name" value="DUF748 DOMAIN-CONTAINING PROTEIN"/>
    <property type="match status" value="1"/>
</dbReference>
<evidence type="ECO:0000313" key="3">
    <source>
        <dbReference type="EMBL" id="QTH70630.1"/>
    </source>
</evidence>
<evidence type="ECO:0000259" key="2">
    <source>
        <dbReference type="Pfam" id="PF05170"/>
    </source>
</evidence>
<keyword evidence="4" id="KW-1185">Reference proteome</keyword>
<dbReference type="PANTHER" id="PTHR30441:SF4">
    <property type="entry name" value="PROTEIN ASMA"/>
    <property type="match status" value="1"/>
</dbReference>
<sequence>MSRGMKILAGVGIVIVAGAIVIPRLISTDAIVAEVTQEVEAMTGRTLTIQGGASLSIFPSLNIALNDVQFANFPEGTGKNMVSMKSLTLHLPWMSIFSGKIELDRFVIQEPTILLETSKTGKPNWQLFAATNREPAAAGQSATTLPEGLDIALGEVAIYGGSVTYLDGVTGAKEQLQNVNVTVLLPSLFKNMQINGEVTYKNEVVRLETTLETPAKLIEGQPYAVKTSVNAAPLSLDFEGQIAQGGKQVDGALEVKGDSLAKLTQWHGVTLAQSAEAYNAFAVKGKMALNQNVFKLTDFSASLDALKITGASTVTLADVPAIRAKFDLGMLDVNPYLPPELQDKKQEESSPATKPEPIVWDDSKIDLSALKGLDIELNVTATGLKARKITLGENQFSLVAKNGVAKLSLDKFNAYEGNGVGQVTINAAKTPYQISSDFSLDKINAQPLLNDAVGFDKVLGKGSIAFALATHGESQKQFVNALNGNFNFALTDGGVKGANLAEMVRQAKELLKGDLSSLKNGLNSDFDKDKTTDFSSLTGSFLFKQGVGTNRDLMMANPLLRITGEGQVDLPNTLVDYRLVTGIVDTIEGQNSQDKSTGFKVPVRIKGPFHDVKTNLDLSDAAKEQAKDKVKDKLKDKLKGLFGG</sequence>
<dbReference type="InterPro" id="IPR052894">
    <property type="entry name" value="AsmA-related"/>
</dbReference>
<dbReference type="AlphaFoldDB" id="A0A975HM26"/>
<protein>
    <submittedName>
        <fullName evidence="3">AsmA family protein</fullName>
    </submittedName>
</protein>
<reference evidence="3" key="1">
    <citation type="submission" date="2021-03" db="EMBL/GenBank/DDBJ databases">
        <title>Complete Genome of Pseudoalteromonas xiamenensis STKMTI.2, a new potential marine bacterium producing anti-Vibrio compounds.</title>
        <authorList>
            <person name="Handayani D.P."/>
            <person name="Isnansetyo A."/>
            <person name="Istiqomah I."/>
            <person name="Jumina J."/>
        </authorList>
    </citation>
    <scope>NUCLEOTIDE SEQUENCE</scope>
    <source>
        <strain evidence="3">STKMTI.2</strain>
    </source>
</reference>
<evidence type="ECO:0000313" key="4">
    <source>
        <dbReference type="Proteomes" id="UP000664904"/>
    </source>
</evidence>
<dbReference type="InterPro" id="IPR007844">
    <property type="entry name" value="AsmA"/>
</dbReference>
<dbReference type="GO" id="GO:0005886">
    <property type="term" value="C:plasma membrane"/>
    <property type="evidence" value="ECO:0007669"/>
    <property type="project" value="TreeGrafter"/>
</dbReference>
<dbReference type="Pfam" id="PF05170">
    <property type="entry name" value="AsmA"/>
    <property type="match status" value="2"/>
</dbReference>
<feature type="transmembrane region" description="Helical" evidence="1">
    <location>
        <begin position="7"/>
        <end position="26"/>
    </location>
</feature>
<keyword evidence="1" id="KW-0472">Membrane</keyword>
<dbReference type="GO" id="GO:0090313">
    <property type="term" value="P:regulation of protein targeting to membrane"/>
    <property type="evidence" value="ECO:0007669"/>
    <property type="project" value="TreeGrafter"/>
</dbReference>
<dbReference type="RefSeq" id="WP_208842217.1">
    <property type="nucleotide sequence ID" value="NZ_CP072133.1"/>
</dbReference>
<gene>
    <name evidence="3" type="ORF">J5O05_11850</name>
</gene>
<dbReference type="Proteomes" id="UP000664904">
    <property type="component" value="Chromosome"/>
</dbReference>
<feature type="domain" description="AsmA" evidence="2">
    <location>
        <begin position="255"/>
        <end position="553"/>
    </location>
</feature>
<keyword evidence="1" id="KW-0812">Transmembrane</keyword>
<accession>A0A975HM26</accession>
<dbReference type="KEGG" id="pxi:J5O05_11850"/>
<feature type="domain" description="AsmA" evidence="2">
    <location>
        <begin position="6"/>
        <end position="237"/>
    </location>
</feature>
<dbReference type="EMBL" id="CP072133">
    <property type="protein sequence ID" value="QTH70630.1"/>
    <property type="molecule type" value="Genomic_DNA"/>
</dbReference>
<keyword evidence="1" id="KW-1133">Transmembrane helix</keyword>